<sequence>YSEYVQTLHDCLSDAYARANQMSRNAKRQQKKYYDRKAKDQAFSPGDRVLVKICHVEGRQKLGDKWESRPYIVVKKQPKVPVYVVQPEDGGPERVLHRNLLTQCMFLPMEEEGTMLDLDMTSGDKDLQEEAEIEPSLQIGESEQEEEESAHAILDDQEPLLGNGIPRKNPPRARHPPKKLSYDSQVMTTEEKHQKIRRGWELWQREKAKRAHRHLQNN</sequence>
<reference evidence="2" key="1">
    <citation type="submission" date="2016-05" db="EMBL/GenBank/DDBJ databases">
        <authorList>
            <person name="Lavstsen T."/>
            <person name="Jespersen J.S."/>
        </authorList>
    </citation>
    <scope>NUCLEOTIDE SEQUENCE</scope>
    <source>
        <tissue evidence="2">Brain</tissue>
    </source>
</reference>
<name>A0A1A7WNA0_9TELE</name>
<organism evidence="2">
    <name type="scientific">Iconisemion striatum</name>
    <dbReference type="NCBI Taxonomy" id="60296"/>
    <lineage>
        <taxon>Eukaryota</taxon>
        <taxon>Metazoa</taxon>
        <taxon>Chordata</taxon>
        <taxon>Craniata</taxon>
        <taxon>Vertebrata</taxon>
        <taxon>Euteleostomi</taxon>
        <taxon>Actinopterygii</taxon>
        <taxon>Neopterygii</taxon>
        <taxon>Teleostei</taxon>
        <taxon>Neoteleostei</taxon>
        <taxon>Acanthomorphata</taxon>
        <taxon>Ovalentaria</taxon>
        <taxon>Atherinomorphae</taxon>
        <taxon>Cyprinodontiformes</taxon>
        <taxon>Nothobranchiidae</taxon>
        <taxon>Iconisemion</taxon>
    </lineage>
</organism>
<reference evidence="2" key="2">
    <citation type="submission" date="2016-06" db="EMBL/GenBank/DDBJ databases">
        <title>The genome of a short-lived fish provides insights into sex chromosome evolution and the genetic control of aging.</title>
        <authorList>
            <person name="Reichwald K."/>
            <person name="Felder M."/>
            <person name="Petzold A."/>
            <person name="Koch P."/>
            <person name="Groth M."/>
            <person name="Platzer M."/>
        </authorList>
    </citation>
    <scope>NUCLEOTIDE SEQUENCE</scope>
    <source>
        <tissue evidence="2">Brain</tissue>
    </source>
</reference>
<dbReference type="AlphaFoldDB" id="A0A1A7WNA0"/>
<feature type="non-terminal residue" evidence="2">
    <location>
        <position position="1"/>
    </location>
</feature>
<dbReference type="EMBL" id="HADW01005838">
    <property type="protein sequence ID" value="SBP07238.1"/>
    <property type="molecule type" value="Transcribed_RNA"/>
</dbReference>
<protein>
    <submittedName>
        <fullName evidence="2">Uncharacterized protein</fullName>
    </submittedName>
</protein>
<proteinExistence type="predicted"/>
<feature type="region of interest" description="Disordered" evidence="1">
    <location>
        <begin position="128"/>
        <end position="196"/>
    </location>
</feature>
<evidence type="ECO:0000256" key="1">
    <source>
        <dbReference type="SAM" id="MobiDB-lite"/>
    </source>
</evidence>
<gene>
    <name evidence="2" type="primary">CR762486.1</name>
</gene>
<evidence type="ECO:0000313" key="2">
    <source>
        <dbReference type="EMBL" id="SBP07238.1"/>
    </source>
</evidence>
<feature type="compositionally biased region" description="Basic residues" evidence="1">
    <location>
        <begin position="169"/>
        <end position="178"/>
    </location>
</feature>
<accession>A0A1A7WNA0</accession>